<keyword evidence="6" id="KW-0560">Oxidoreductase</keyword>
<dbReference type="AlphaFoldDB" id="A0AAV3X718"/>
<comment type="subcellular location">
    <subcellularLocation>
        <location evidence="1">Membrane</location>
        <topology evidence="1">Multi-pass membrane protein</topology>
    </subcellularLocation>
</comment>
<comment type="caution">
    <text evidence="12">The sequence shown here is derived from an EMBL/GenBank/DDBJ whole genome shotgun (WGS) entry which is preliminary data.</text>
</comment>
<dbReference type="RefSeq" id="WP_226575908.1">
    <property type="nucleotide sequence ID" value="NZ_BLAY01000012.1"/>
</dbReference>
<evidence type="ECO:0000256" key="1">
    <source>
        <dbReference type="ARBA" id="ARBA00004141"/>
    </source>
</evidence>
<reference evidence="12" key="1">
    <citation type="submission" date="2019-10" db="EMBL/GenBank/DDBJ databases">
        <title>Draft genome sequece of Microseira wollei NIES-4236.</title>
        <authorList>
            <person name="Yamaguchi H."/>
            <person name="Suzuki S."/>
            <person name="Kawachi M."/>
        </authorList>
    </citation>
    <scope>NUCLEOTIDE SEQUENCE</scope>
    <source>
        <strain evidence="12">NIES-4236</strain>
    </source>
</reference>
<dbReference type="CDD" id="cd12916">
    <property type="entry name" value="VKOR_1"/>
    <property type="match status" value="1"/>
</dbReference>
<dbReference type="Pfam" id="PF07884">
    <property type="entry name" value="VKOR"/>
    <property type="match status" value="1"/>
</dbReference>
<dbReference type="GO" id="GO:0016020">
    <property type="term" value="C:membrane"/>
    <property type="evidence" value="ECO:0007669"/>
    <property type="project" value="UniProtKB-SubCell"/>
</dbReference>
<feature type="transmembrane region" description="Helical" evidence="10">
    <location>
        <begin position="166"/>
        <end position="186"/>
    </location>
</feature>
<keyword evidence="13" id="KW-1185">Reference proteome</keyword>
<feature type="transmembrane region" description="Helical" evidence="10">
    <location>
        <begin position="21"/>
        <end position="40"/>
    </location>
</feature>
<evidence type="ECO:0000256" key="2">
    <source>
        <dbReference type="ARBA" id="ARBA00006214"/>
    </source>
</evidence>
<dbReference type="Gene3D" id="3.40.30.10">
    <property type="entry name" value="Glutaredoxin"/>
    <property type="match status" value="1"/>
</dbReference>
<dbReference type="PANTHER" id="PTHR34573:SF1">
    <property type="entry name" value="VITAMIN K EPOXIDE REDUCTASE DOMAIN-CONTAINING PROTEIN"/>
    <property type="match status" value="1"/>
</dbReference>
<evidence type="ECO:0000256" key="10">
    <source>
        <dbReference type="SAM" id="Phobius"/>
    </source>
</evidence>
<keyword evidence="9" id="KW-0676">Redox-active center</keyword>
<name>A0AAV3X718_9CYAN</name>
<dbReference type="Gene3D" id="1.20.1440.130">
    <property type="entry name" value="VKOR domain"/>
    <property type="match status" value="1"/>
</dbReference>
<sequence>MIRRRPTPWIHRWSRPIIGALAGLGALNTFYLTLIELGILKEAAFCPTSGIINCNAVLLSNYAKLFGVPLSLFGFLAYITMMVAALVPLRIDPQENKQLRSQLENWTWLLLFAGAIAMVVFSGYLLYLMAFQIKAFCIYCLASVVFSISLLILTLVGRSWEDIGQLFFIGIIVGLVALIGSLGAYATASTPHTGTGASAGLTSPPITTTSGPAELALARHLKQIGAKEYGAYWCPHCFEQKVLFGKQAAEELNYIECDPKGKNGRPDLCQAANITGYPTWEINGQLYSGVQTLEKLAEISGYTGARNFQNSLPGR</sequence>
<evidence type="ECO:0000259" key="11">
    <source>
        <dbReference type="SMART" id="SM00756"/>
    </source>
</evidence>
<feature type="transmembrane region" description="Helical" evidence="10">
    <location>
        <begin position="133"/>
        <end position="154"/>
    </location>
</feature>
<feature type="transmembrane region" description="Helical" evidence="10">
    <location>
        <begin position="65"/>
        <end position="87"/>
    </location>
</feature>
<dbReference type="InterPro" id="IPR012932">
    <property type="entry name" value="VKOR"/>
</dbReference>
<dbReference type="InterPro" id="IPR044698">
    <property type="entry name" value="VKOR/LTO1"/>
</dbReference>
<evidence type="ECO:0000256" key="9">
    <source>
        <dbReference type="ARBA" id="ARBA00023284"/>
    </source>
</evidence>
<feature type="domain" description="Vitamin K epoxide reductase" evidence="11">
    <location>
        <begin position="11"/>
        <end position="158"/>
    </location>
</feature>
<dbReference type="InterPro" id="IPR038354">
    <property type="entry name" value="VKOR_sf"/>
</dbReference>
<evidence type="ECO:0000256" key="5">
    <source>
        <dbReference type="ARBA" id="ARBA00022989"/>
    </source>
</evidence>
<dbReference type="Proteomes" id="UP001050975">
    <property type="component" value="Unassembled WGS sequence"/>
</dbReference>
<keyword evidence="7 10" id="KW-0472">Membrane</keyword>
<keyword evidence="5 10" id="KW-1133">Transmembrane helix</keyword>
<feature type="transmembrane region" description="Helical" evidence="10">
    <location>
        <begin position="108"/>
        <end position="127"/>
    </location>
</feature>
<dbReference type="SUPFAM" id="SSF52833">
    <property type="entry name" value="Thioredoxin-like"/>
    <property type="match status" value="1"/>
</dbReference>
<dbReference type="SMART" id="SM00756">
    <property type="entry name" value="VKc"/>
    <property type="match status" value="1"/>
</dbReference>
<evidence type="ECO:0000313" key="12">
    <source>
        <dbReference type="EMBL" id="GET36401.1"/>
    </source>
</evidence>
<gene>
    <name evidence="12" type="ORF">MiSe_11520</name>
</gene>
<keyword evidence="3 10" id="KW-0812">Transmembrane</keyword>
<evidence type="ECO:0000256" key="7">
    <source>
        <dbReference type="ARBA" id="ARBA00023136"/>
    </source>
</evidence>
<dbReference type="GO" id="GO:0016491">
    <property type="term" value="F:oxidoreductase activity"/>
    <property type="evidence" value="ECO:0007669"/>
    <property type="project" value="UniProtKB-KW"/>
</dbReference>
<evidence type="ECO:0000256" key="8">
    <source>
        <dbReference type="ARBA" id="ARBA00023157"/>
    </source>
</evidence>
<evidence type="ECO:0000313" key="13">
    <source>
        <dbReference type="Proteomes" id="UP001050975"/>
    </source>
</evidence>
<dbReference type="InterPro" id="IPR036249">
    <property type="entry name" value="Thioredoxin-like_sf"/>
</dbReference>
<keyword evidence="8" id="KW-1015">Disulfide bond</keyword>
<evidence type="ECO:0000256" key="6">
    <source>
        <dbReference type="ARBA" id="ARBA00023002"/>
    </source>
</evidence>
<protein>
    <submittedName>
        <fullName evidence="12">Vitamin K epoxide reductase</fullName>
    </submittedName>
</protein>
<evidence type="ECO:0000256" key="4">
    <source>
        <dbReference type="ARBA" id="ARBA00022719"/>
    </source>
</evidence>
<keyword evidence="4" id="KW-0874">Quinone</keyword>
<evidence type="ECO:0000256" key="3">
    <source>
        <dbReference type="ARBA" id="ARBA00022692"/>
    </source>
</evidence>
<accession>A0AAV3X718</accession>
<dbReference type="PANTHER" id="PTHR34573">
    <property type="entry name" value="VKC DOMAIN-CONTAINING PROTEIN"/>
    <property type="match status" value="1"/>
</dbReference>
<proteinExistence type="inferred from homology"/>
<organism evidence="12 13">
    <name type="scientific">Microseira wollei NIES-4236</name>
    <dbReference type="NCBI Taxonomy" id="2530354"/>
    <lineage>
        <taxon>Bacteria</taxon>
        <taxon>Bacillati</taxon>
        <taxon>Cyanobacteriota</taxon>
        <taxon>Cyanophyceae</taxon>
        <taxon>Oscillatoriophycideae</taxon>
        <taxon>Aerosakkonematales</taxon>
        <taxon>Aerosakkonemataceae</taxon>
        <taxon>Microseira</taxon>
    </lineage>
</organism>
<dbReference type="EMBL" id="BLAY01000012">
    <property type="protein sequence ID" value="GET36401.1"/>
    <property type="molecule type" value="Genomic_DNA"/>
</dbReference>
<dbReference type="GO" id="GO:0048038">
    <property type="term" value="F:quinone binding"/>
    <property type="evidence" value="ECO:0007669"/>
    <property type="project" value="UniProtKB-KW"/>
</dbReference>
<comment type="similarity">
    <text evidence="2">Belongs to the VKOR family.</text>
</comment>